<sequence>MAFVEVSKGMPCHITILYVHSIVSLAALFHATLVAAEIVVIPLHTNSTPELKHIFDQELSFSAMIPDEGVPGRLEIASPLTACSAIRPPPFPSNDSFAWFVLIARFECGLAEKVSLLRLATASSHLRMFYYRELLLREIQSVME</sequence>
<accession>A0AC60QWA5</accession>
<keyword evidence="2" id="KW-1185">Reference proteome</keyword>
<evidence type="ECO:0000313" key="1">
    <source>
        <dbReference type="EMBL" id="KAG0443655.1"/>
    </source>
</evidence>
<reference evidence="1 2" key="1">
    <citation type="journal article" date="2020" name="Cell">
        <title>Large-Scale Comparative Analyses of Tick Genomes Elucidate Their Genetic Diversity and Vector Capacities.</title>
        <authorList>
            <consortium name="Tick Genome and Microbiome Consortium (TIGMIC)"/>
            <person name="Jia N."/>
            <person name="Wang J."/>
            <person name="Shi W."/>
            <person name="Du L."/>
            <person name="Sun Y."/>
            <person name="Zhan W."/>
            <person name="Jiang J.F."/>
            <person name="Wang Q."/>
            <person name="Zhang B."/>
            <person name="Ji P."/>
            <person name="Bell-Sakyi L."/>
            <person name="Cui X.M."/>
            <person name="Yuan T.T."/>
            <person name="Jiang B.G."/>
            <person name="Yang W.F."/>
            <person name="Lam T.T."/>
            <person name="Chang Q.C."/>
            <person name="Ding S.J."/>
            <person name="Wang X.J."/>
            <person name="Zhu J.G."/>
            <person name="Ruan X.D."/>
            <person name="Zhao L."/>
            <person name="Wei J.T."/>
            <person name="Ye R.Z."/>
            <person name="Que T.C."/>
            <person name="Du C.H."/>
            <person name="Zhou Y.H."/>
            <person name="Cheng J.X."/>
            <person name="Dai P.F."/>
            <person name="Guo W.B."/>
            <person name="Han X.H."/>
            <person name="Huang E.J."/>
            <person name="Li L.F."/>
            <person name="Wei W."/>
            <person name="Gao Y.C."/>
            <person name="Liu J.Z."/>
            <person name="Shao H.Z."/>
            <person name="Wang X."/>
            <person name="Wang C.C."/>
            <person name="Yang T.C."/>
            <person name="Huo Q.B."/>
            <person name="Li W."/>
            <person name="Chen H.Y."/>
            <person name="Chen S.E."/>
            <person name="Zhou L.G."/>
            <person name="Ni X.B."/>
            <person name="Tian J.H."/>
            <person name="Sheng Y."/>
            <person name="Liu T."/>
            <person name="Pan Y.S."/>
            <person name="Xia L.Y."/>
            <person name="Li J."/>
            <person name="Zhao F."/>
            <person name="Cao W.C."/>
        </authorList>
    </citation>
    <scope>NUCLEOTIDE SEQUENCE [LARGE SCALE GENOMIC DNA]</scope>
    <source>
        <strain evidence="1">Iper-2018</strain>
    </source>
</reference>
<dbReference type="Proteomes" id="UP000805193">
    <property type="component" value="Unassembled WGS sequence"/>
</dbReference>
<protein>
    <submittedName>
        <fullName evidence="1">Uncharacterized protein</fullName>
    </submittedName>
</protein>
<name>A0AC60QWA5_IXOPE</name>
<organism evidence="1 2">
    <name type="scientific">Ixodes persulcatus</name>
    <name type="common">Taiga tick</name>
    <dbReference type="NCBI Taxonomy" id="34615"/>
    <lineage>
        <taxon>Eukaryota</taxon>
        <taxon>Metazoa</taxon>
        <taxon>Ecdysozoa</taxon>
        <taxon>Arthropoda</taxon>
        <taxon>Chelicerata</taxon>
        <taxon>Arachnida</taxon>
        <taxon>Acari</taxon>
        <taxon>Parasitiformes</taxon>
        <taxon>Ixodida</taxon>
        <taxon>Ixodoidea</taxon>
        <taxon>Ixodidae</taxon>
        <taxon>Ixodinae</taxon>
        <taxon>Ixodes</taxon>
    </lineage>
</organism>
<dbReference type="EMBL" id="JABSTQ010003070">
    <property type="protein sequence ID" value="KAG0443655.1"/>
    <property type="molecule type" value="Genomic_DNA"/>
</dbReference>
<proteinExistence type="predicted"/>
<evidence type="ECO:0000313" key="2">
    <source>
        <dbReference type="Proteomes" id="UP000805193"/>
    </source>
</evidence>
<gene>
    <name evidence="1" type="ORF">HPB47_014673</name>
</gene>
<comment type="caution">
    <text evidence="1">The sequence shown here is derived from an EMBL/GenBank/DDBJ whole genome shotgun (WGS) entry which is preliminary data.</text>
</comment>